<keyword evidence="4" id="KW-0378">Hydrolase</keyword>
<feature type="domain" description="Endonuclease/exonuclease/phosphatase" evidence="3">
    <location>
        <begin position="39"/>
        <end position="390"/>
    </location>
</feature>
<gene>
    <name evidence="4" type="ORF">Spa11_17130</name>
</gene>
<name>A0A518K6V0_9BACT</name>
<keyword evidence="5" id="KW-1185">Reference proteome</keyword>
<dbReference type="AlphaFoldDB" id="A0A518K6V0"/>
<dbReference type="GO" id="GO:0004519">
    <property type="term" value="F:endonuclease activity"/>
    <property type="evidence" value="ECO:0007669"/>
    <property type="project" value="UniProtKB-KW"/>
</dbReference>
<organism evidence="4 5">
    <name type="scientific">Botrimarina mediterranea</name>
    <dbReference type="NCBI Taxonomy" id="2528022"/>
    <lineage>
        <taxon>Bacteria</taxon>
        <taxon>Pseudomonadati</taxon>
        <taxon>Planctomycetota</taxon>
        <taxon>Planctomycetia</taxon>
        <taxon>Pirellulales</taxon>
        <taxon>Lacipirellulaceae</taxon>
        <taxon>Botrimarina</taxon>
    </lineage>
</organism>
<dbReference type="SUPFAM" id="SSF56219">
    <property type="entry name" value="DNase I-like"/>
    <property type="match status" value="1"/>
</dbReference>
<feature type="chain" id="PRO_5022158920" evidence="2">
    <location>
        <begin position="25"/>
        <end position="402"/>
    </location>
</feature>
<dbReference type="InterPro" id="IPR051916">
    <property type="entry name" value="GPI-anchor_lipid_remodeler"/>
</dbReference>
<evidence type="ECO:0000313" key="5">
    <source>
        <dbReference type="Proteomes" id="UP000316426"/>
    </source>
</evidence>
<protein>
    <submittedName>
        <fullName evidence="4">Endonuclease/Exonuclease/phosphatase family protein</fullName>
    </submittedName>
</protein>
<evidence type="ECO:0000256" key="2">
    <source>
        <dbReference type="SAM" id="SignalP"/>
    </source>
</evidence>
<feature type="signal peptide" evidence="2">
    <location>
        <begin position="1"/>
        <end position="24"/>
    </location>
</feature>
<keyword evidence="4" id="KW-0255">Endonuclease</keyword>
<dbReference type="GO" id="GO:0006506">
    <property type="term" value="P:GPI anchor biosynthetic process"/>
    <property type="evidence" value="ECO:0007669"/>
    <property type="project" value="TreeGrafter"/>
</dbReference>
<evidence type="ECO:0000256" key="1">
    <source>
        <dbReference type="SAM" id="MobiDB-lite"/>
    </source>
</evidence>
<dbReference type="Pfam" id="PF03372">
    <property type="entry name" value="Exo_endo_phos"/>
    <property type="match status" value="1"/>
</dbReference>
<evidence type="ECO:0000313" key="4">
    <source>
        <dbReference type="EMBL" id="QDV73515.1"/>
    </source>
</evidence>
<proteinExistence type="predicted"/>
<keyword evidence="4" id="KW-0540">Nuclease</keyword>
<keyword evidence="4" id="KW-0269">Exonuclease</keyword>
<sequence precursor="true">MRFCVFSRVLVAILAIFGGQAGFAADPAAPKEGTMRIASYNIAMYRGRAGQLAAELRSGNSQQAKRIAEVLQRVRPDVVLLCEIDYDSENDPARMFAEMYAAKPQAAGLEGLSYPYRFAAPVNTGEPSGLDLDNDGRTDGPADAWGYGRYPGQYGMAVLSRWPIDEGATRTFQKLLWSKLPDARQPIDPATGEPYYSAEVWEQLRLPSKTFMDVAVSAPQGPLRLLCSHPTPPVFDGPEDRNGLRNADEVRLVTEYAAGRMGDYFVDDKGVAGAIPAGQPFVVLGDLNADPNDGDGIREAIRDLIAGPQMAPDPQPRSGGAVASSASHADLNQNQTGDAANDTGDFSADGHNNLRIDYALPSKELRVVGSGVYWPKPGEAGAGAAGASDHRLVWVDVESVER</sequence>
<accession>A0A518K6V0</accession>
<dbReference type="InterPro" id="IPR005135">
    <property type="entry name" value="Endo/exonuclease/phosphatase"/>
</dbReference>
<dbReference type="GO" id="GO:0016020">
    <property type="term" value="C:membrane"/>
    <property type="evidence" value="ECO:0007669"/>
    <property type="project" value="GOC"/>
</dbReference>
<reference evidence="4 5" key="1">
    <citation type="submission" date="2019-02" db="EMBL/GenBank/DDBJ databases">
        <title>Deep-cultivation of Planctomycetes and their phenomic and genomic characterization uncovers novel biology.</title>
        <authorList>
            <person name="Wiegand S."/>
            <person name="Jogler M."/>
            <person name="Boedeker C."/>
            <person name="Pinto D."/>
            <person name="Vollmers J."/>
            <person name="Rivas-Marin E."/>
            <person name="Kohn T."/>
            <person name="Peeters S.H."/>
            <person name="Heuer A."/>
            <person name="Rast P."/>
            <person name="Oberbeckmann S."/>
            <person name="Bunk B."/>
            <person name="Jeske O."/>
            <person name="Meyerdierks A."/>
            <person name="Storesund J.E."/>
            <person name="Kallscheuer N."/>
            <person name="Luecker S."/>
            <person name="Lage O.M."/>
            <person name="Pohl T."/>
            <person name="Merkel B.J."/>
            <person name="Hornburger P."/>
            <person name="Mueller R.-W."/>
            <person name="Bruemmer F."/>
            <person name="Labrenz M."/>
            <person name="Spormann A.M."/>
            <person name="Op den Camp H."/>
            <person name="Overmann J."/>
            <person name="Amann R."/>
            <person name="Jetten M.S.M."/>
            <person name="Mascher T."/>
            <person name="Medema M.H."/>
            <person name="Devos D.P."/>
            <person name="Kaster A.-K."/>
            <person name="Ovreas L."/>
            <person name="Rohde M."/>
            <person name="Galperin M.Y."/>
            <person name="Jogler C."/>
        </authorList>
    </citation>
    <scope>NUCLEOTIDE SEQUENCE [LARGE SCALE GENOMIC DNA]</scope>
    <source>
        <strain evidence="4 5">Spa11</strain>
    </source>
</reference>
<feature type="region of interest" description="Disordered" evidence="1">
    <location>
        <begin position="308"/>
        <end position="327"/>
    </location>
</feature>
<evidence type="ECO:0000259" key="3">
    <source>
        <dbReference type="Pfam" id="PF03372"/>
    </source>
</evidence>
<dbReference type="Gene3D" id="3.60.10.10">
    <property type="entry name" value="Endonuclease/exonuclease/phosphatase"/>
    <property type="match status" value="1"/>
</dbReference>
<dbReference type="EMBL" id="CP036349">
    <property type="protein sequence ID" value="QDV73515.1"/>
    <property type="molecule type" value="Genomic_DNA"/>
</dbReference>
<dbReference type="InterPro" id="IPR036691">
    <property type="entry name" value="Endo/exonu/phosph_ase_sf"/>
</dbReference>
<keyword evidence="2" id="KW-0732">Signal</keyword>
<feature type="compositionally biased region" description="Low complexity" evidence="1">
    <location>
        <begin position="318"/>
        <end position="327"/>
    </location>
</feature>
<dbReference type="KEGG" id="bmei:Spa11_17130"/>
<dbReference type="GO" id="GO:0004527">
    <property type="term" value="F:exonuclease activity"/>
    <property type="evidence" value="ECO:0007669"/>
    <property type="project" value="UniProtKB-KW"/>
</dbReference>
<dbReference type="PANTHER" id="PTHR14859">
    <property type="entry name" value="CALCOFLUOR WHITE HYPERSENSITIVE PROTEIN PRECURSOR"/>
    <property type="match status" value="1"/>
</dbReference>
<dbReference type="Proteomes" id="UP000316426">
    <property type="component" value="Chromosome"/>
</dbReference>
<dbReference type="PANTHER" id="PTHR14859:SF15">
    <property type="entry name" value="ENDONUCLEASE_EXONUCLEASE_PHOSPHATASE DOMAIN-CONTAINING PROTEIN"/>
    <property type="match status" value="1"/>
</dbReference>